<evidence type="ECO:0000313" key="4">
    <source>
        <dbReference type="Proteomes" id="UP000649604"/>
    </source>
</evidence>
<dbReference type="InterPro" id="IPR006132">
    <property type="entry name" value="Asp/Orn_carbamoyltranf_P-bd"/>
</dbReference>
<proteinExistence type="predicted"/>
<sequence length="298" mass="33595">MGEGSFSSSQLNDTKERRNRMITKALRGRDFITLRDFSKHEMVTILETALALKQDYAIRRPHKILDGQTLFMIFFNASTRTRNSFEAGIFQLGGHGHFLEPSATRIPALEGEEVAYKTERIADVARVLASMGDCISIRILGDVVGWEYDKGLKIIQEFARWADIPVINMEDNIYHPCQGTADVLTMWELFGRDLRDLKIGVAWTYSDSTKKPIAPHHDVMYASSFFGPNIVYAKPPELRIDPDVEAAIKANVEANGGTYTTSDNFEDAFADADIVYAKNHVCLDLLPPFQQQPQPDEM</sequence>
<dbReference type="InterPro" id="IPR036901">
    <property type="entry name" value="Asp/Orn_carbamoylTrfase_sf"/>
</dbReference>
<evidence type="ECO:0000313" key="3">
    <source>
        <dbReference type="EMBL" id="MBD3327375.1"/>
    </source>
</evidence>
<dbReference type="Gene3D" id="3.40.50.1370">
    <property type="entry name" value="Aspartate/ornithine carbamoyltransferase"/>
    <property type="match status" value="2"/>
</dbReference>
<dbReference type="PANTHER" id="PTHR45753:SF3">
    <property type="entry name" value="ORNITHINE TRANSCARBAMYLASE, MITOCHONDRIAL"/>
    <property type="match status" value="1"/>
</dbReference>
<name>A0A9D5Q7X9_9BACT</name>
<dbReference type="GO" id="GO:0004585">
    <property type="term" value="F:ornithine carbamoyltransferase activity"/>
    <property type="evidence" value="ECO:0007669"/>
    <property type="project" value="TreeGrafter"/>
</dbReference>
<feature type="domain" description="Aspartate/ornithine carbamoyltransferase carbamoyl-P binding" evidence="2">
    <location>
        <begin position="29"/>
        <end position="188"/>
    </location>
</feature>
<dbReference type="Pfam" id="PF02729">
    <property type="entry name" value="OTCace_N"/>
    <property type="match status" value="1"/>
</dbReference>
<dbReference type="PANTHER" id="PTHR45753">
    <property type="entry name" value="ORNITHINE CARBAMOYLTRANSFERASE, MITOCHONDRIAL"/>
    <property type="match status" value="1"/>
</dbReference>
<dbReference type="PRINTS" id="PR00101">
    <property type="entry name" value="ATCASE"/>
</dbReference>
<dbReference type="GO" id="GO:0019240">
    <property type="term" value="P:citrulline biosynthetic process"/>
    <property type="evidence" value="ECO:0007669"/>
    <property type="project" value="TreeGrafter"/>
</dbReference>
<accession>A0A9D5Q7X9</accession>
<reference evidence="3" key="1">
    <citation type="submission" date="2019-11" db="EMBL/GenBank/DDBJ databases">
        <title>Microbial mats filling the niche in hypersaline microbial mats.</title>
        <authorList>
            <person name="Wong H.L."/>
            <person name="Macleod F.I."/>
            <person name="White R.A. III"/>
            <person name="Burns B.P."/>
        </authorList>
    </citation>
    <scope>NUCLEOTIDE SEQUENCE</scope>
    <source>
        <strain evidence="3">Rbin_158</strain>
    </source>
</reference>
<dbReference type="Proteomes" id="UP000649604">
    <property type="component" value="Unassembled WGS sequence"/>
</dbReference>
<dbReference type="SUPFAM" id="SSF53671">
    <property type="entry name" value="Aspartate/ornithine carbamoyltransferase"/>
    <property type="match status" value="1"/>
</dbReference>
<evidence type="ECO:0000259" key="2">
    <source>
        <dbReference type="Pfam" id="PF02729"/>
    </source>
</evidence>
<gene>
    <name evidence="3" type="ORF">GF339_22505</name>
</gene>
<organism evidence="3 4">
    <name type="scientific">candidate division KSB3 bacterium</name>
    <dbReference type="NCBI Taxonomy" id="2044937"/>
    <lineage>
        <taxon>Bacteria</taxon>
        <taxon>candidate division KSB3</taxon>
    </lineage>
</organism>
<dbReference type="EMBL" id="WJJP01000726">
    <property type="protein sequence ID" value="MBD3327375.1"/>
    <property type="molecule type" value="Genomic_DNA"/>
</dbReference>
<comment type="caution">
    <text evidence="3">The sequence shown here is derived from an EMBL/GenBank/DDBJ whole genome shotgun (WGS) entry which is preliminary data.</text>
</comment>
<dbReference type="GO" id="GO:0016597">
    <property type="term" value="F:amino acid binding"/>
    <property type="evidence" value="ECO:0007669"/>
    <property type="project" value="InterPro"/>
</dbReference>
<feature type="non-terminal residue" evidence="3">
    <location>
        <position position="298"/>
    </location>
</feature>
<dbReference type="AlphaFoldDB" id="A0A9D5Q7X9"/>
<dbReference type="GO" id="GO:0042450">
    <property type="term" value="P:L-arginine biosynthetic process via ornithine"/>
    <property type="evidence" value="ECO:0007669"/>
    <property type="project" value="TreeGrafter"/>
</dbReference>
<keyword evidence="1" id="KW-0808">Transferase</keyword>
<protein>
    <recommendedName>
        <fullName evidence="2">Aspartate/ornithine carbamoyltransferase carbamoyl-P binding domain-containing protein</fullName>
    </recommendedName>
</protein>
<evidence type="ECO:0000256" key="1">
    <source>
        <dbReference type="ARBA" id="ARBA00022679"/>
    </source>
</evidence>